<dbReference type="InterPro" id="IPR036412">
    <property type="entry name" value="HAD-like_sf"/>
</dbReference>
<dbReference type="InterPro" id="IPR041492">
    <property type="entry name" value="HAD_2"/>
</dbReference>
<evidence type="ECO:0000313" key="1">
    <source>
        <dbReference type="EMBL" id="RHF39105.1"/>
    </source>
</evidence>
<dbReference type="SFLD" id="SFLDG01135">
    <property type="entry name" value="C1.5.6:_HAD__Beta-PGM__Phospha"/>
    <property type="match status" value="1"/>
</dbReference>
<dbReference type="Proteomes" id="UP000283983">
    <property type="component" value="Unassembled WGS sequence"/>
</dbReference>
<dbReference type="AlphaFoldDB" id="A0A414NH83"/>
<dbReference type="PANTHER" id="PTHR18901:SF38">
    <property type="entry name" value="PSEUDOURIDINE-5'-PHOSPHATASE"/>
    <property type="match status" value="1"/>
</dbReference>
<dbReference type="Gene3D" id="3.40.50.1000">
    <property type="entry name" value="HAD superfamily/HAD-like"/>
    <property type="match status" value="1"/>
</dbReference>
<proteinExistence type="predicted"/>
<dbReference type="PANTHER" id="PTHR18901">
    <property type="entry name" value="2-DEOXYGLUCOSE-6-PHOSPHATE PHOSPHATASE 2"/>
    <property type="match status" value="1"/>
</dbReference>
<comment type="caution">
    <text evidence="1">The sequence shown here is derived from an EMBL/GenBank/DDBJ whole genome shotgun (WGS) entry which is preliminary data.</text>
</comment>
<dbReference type="Gene3D" id="1.10.150.240">
    <property type="entry name" value="Putative phosphatase, domain 2"/>
    <property type="match status" value="1"/>
</dbReference>
<dbReference type="NCBIfam" id="TIGR01509">
    <property type="entry name" value="HAD-SF-IA-v3"/>
    <property type="match status" value="1"/>
</dbReference>
<evidence type="ECO:0000313" key="2">
    <source>
        <dbReference type="Proteomes" id="UP000283983"/>
    </source>
</evidence>
<dbReference type="SFLD" id="SFLDS00003">
    <property type="entry name" value="Haloacid_Dehalogenase"/>
    <property type="match status" value="1"/>
</dbReference>
<dbReference type="InParanoid" id="A0A414NH83"/>
<sequence length="219" mass="24217">MQAVIFDMDGTLIDTERVSQAAWRRAAQDFRIEIPERILHAFVGCSIPNAMNMIDDEFGDPAFTERLFNRRHEIFDATWEDELELKPGAAEAVAAVRERGLAVALATSSVRDRAITSMERLGLMELFDAAVFDEDIEHHKPAPDVYLVAADHLGIEPARCVAVEDSFNGVRSGAAAGMRTIMVPDYNEPTPEIRALCAEVLTTLHELPAALDRLTTPNV</sequence>
<accession>A0A414NH83</accession>
<dbReference type="PRINTS" id="PR00413">
    <property type="entry name" value="HADHALOGNASE"/>
</dbReference>
<dbReference type="SUPFAM" id="SSF56784">
    <property type="entry name" value="HAD-like"/>
    <property type="match status" value="1"/>
</dbReference>
<protein>
    <submittedName>
        <fullName evidence="1">HAD family phosphatase</fullName>
    </submittedName>
</protein>
<dbReference type="InterPro" id="IPR006439">
    <property type="entry name" value="HAD-SF_hydro_IA"/>
</dbReference>
<dbReference type="RefSeq" id="WP_118103788.1">
    <property type="nucleotide sequence ID" value="NZ_CABJEU010000001.1"/>
</dbReference>
<gene>
    <name evidence="1" type="ORF">DW682_05410</name>
</gene>
<dbReference type="FunCoup" id="A0A414NH83">
    <property type="interactions" value="169"/>
</dbReference>
<keyword evidence="2" id="KW-1185">Reference proteome</keyword>
<dbReference type="CDD" id="cd07505">
    <property type="entry name" value="HAD_BPGM-like"/>
    <property type="match status" value="1"/>
</dbReference>
<dbReference type="SFLD" id="SFLDG01129">
    <property type="entry name" value="C1.5:_HAD__Beta-PGM__Phosphata"/>
    <property type="match status" value="1"/>
</dbReference>
<reference evidence="1 2" key="1">
    <citation type="submission" date="2018-08" db="EMBL/GenBank/DDBJ databases">
        <title>A genome reference for cultivated species of the human gut microbiota.</title>
        <authorList>
            <person name="Zou Y."/>
            <person name="Xue W."/>
            <person name="Luo G."/>
        </authorList>
    </citation>
    <scope>NUCLEOTIDE SEQUENCE [LARGE SCALE GENOMIC DNA]</scope>
    <source>
        <strain evidence="1 2">AM25-33</strain>
    </source>
</reference>
<dbReference type="EMBL" id="QSLJ01000001">
    <property type="protein sequence ID" value="RHF39105.1"/>
    <property type="molecule type" value="Genomic_DNA"/>
</dbReference>
<dbReference type="Pfam" id="PF13419">
    <property type="entry name" value="HAD_2"/>
    <property type="match status" value="1"/>
</dbReference>
<name>A0A414NH83_9ACTN</name>
<dbReference type="InterPro" id="IPR023214">
    <property type="entry name" value="HAD_sf"/>
</dbReference>
<organism evidence="1 2">
    <name type="scientific">Collinsella intestinalis</name>
    <dbReference type="NCBI Taxonomy" id="147207"/>
    <lineage>
        <taxon>Bacteria</taxon>
        <taxon>Bacillati</taxon>
        <taxon>Actinomycetota</taxon>
        <taxon>Coriobacteriia</taxon>
        <taxon>Coriobacteriales</taxon>
        <taxon>Coriobacteriaceae</taxon>
        <taxon>Collinsella</taxon>
    </lineage>
</organism>
<dbReference type="InterPro" id="IPR023198">
    <property type="entry name" value="PGP-like_dom2"/>
</dbReference>